<dbReference type="InterPro" id="IPR007627">
    <property type="entry name" value="RNA_pol_sigma70_r2"/>
</dbReference>
<dbReference type="PANTHER" id="PTHR43133:SF8">
    <property type="entry name" value="RNA POLYMERASE SIGMA FACTOR HI_1459-RELATED"/>
    <property type="match status" value="1"/>
</dbReference>
<evidence type="ECO:0000259" key="7">
    <source>
        <dbReference type="Pfam" id="PF08281"/>
    </source>
</evidence>
<keyword evidence="3" id="KW-0731">Sigma factor</keyword>
<keyword evidence="9" id="KW-1185">Reference proteome</keyword>
<reference evidence="8 9" key="1">
    <citation type="submission" date="2016-10" db="EMBL/GenBank/DDBJ databases">
        <authorList>
            <person name="de Groot N.N."/>
        </authorList>
    </citation>
    <scope>NUCLEOTIDE SEQUENCE [LARGE SCALE GENOMIC DNA]</scope>
    <source>
        <strain evidence="8 9">DSM 6793</strain>
    </source>
</reference>
<dbReference type="GO" id="GO:0016987">
    <property type="term" value="F:sigma factor activity"/>
    <property type="evidence" value="ECO:0007669"/>
    <property type="project" value="UniProtKB-KW"/>
</dbReference>
<gene>
    <name evidence="8" type="ORF">SAMN05421780_104171</name>
</gene>
<dbReference type="SUPFAM" id="SSF88659">
    <property type="entry name" value="Sigma3 and sigma4 domains of RNA polymerase sigma factors"/>
    <property type="match status" value="1"/>
</dbReference>
<dbReference type="Proteomes" id="UP000199514">
    <property type="component" value="Unassembled WGS sequence"/>
</dbReference>
<dbReference type="InterPro" id="IPR013325">
    <property type="entry name" value="RNA_pol_sigma_r2"/>
</dbReference>
<protein>
    <submittedName>
        <fullName evidence="8">RNA polymerase sigma-70 factor, ECF subfamily</fullName>
    </submittedName>
</protein>
<dbReference type="PANTHER" id="PTHR43133">
    <property type="entry name" value="RNA POLYMERASE ECF-TYPE SIGMA FACTO"/>
    <property type="match status" value="1"/>
</dbReference>
<dbReference type="InterPro" id="IPR013324">
    <property type="entry name" value="RNA_pol_sigma_r3/r4-like"/>
</dbReference>
<dbReference type="Pfam" id="PF04542">
    <property type="entry name" value="Sigma70_r2"/>
    <property type="match status" value="1"/>
</dbReference>
<dbReference type="GO" id="GO:0003677">
    <property type="term" value="F:DNA binding"/>
    <property type="evidence" value="ECO:0007669"/>
    <property type="project" value="UniProtKB-KW"/>
</dbReference>
<keyword evidence="2" id="KW-0805">Transcription regulation</keyword>
<evidence type="ECO:0000256" key="1">
    <source>
        <dbReference type="ARBA" id="ARBA00010641"/>
    </source>
</evidence>
<name>A0A1I1I2T4_9BACT</name>
<dbReference type="EMBL" id="FOLE01000004">
    <property type="protein sequence ID" value="SFC30102.1"/>
    <property type="molecule type" value="Genomic_DNA"/>
</dbReference>
<dbReference type="InterPro" id="IPR013249">
    <property type="entry name" value="RNA_pol_sigma70_r4_t2"/>
</dbReference>
<dbReference type="STRING" id="927664.SAMN05421780_104171"/>
<comment type="similarity">
    <text evidence="1">Belongs to the sigma-70 factor family. ECF subfamily.</text>
</comment>
<dbReference type="RefSeq" id="WP_091510880.1">
    <property type="nucleotide sequence ID" value="NZ_FOLE01000004.1"/>
</dbReference>
<evidence type="ECO:0000313" key="8">
    <source>
        <dbReference type="EMBL" id="SFC30102.1"/>
    </source>
</evidence>
<dbReference type="Gene3D" id="1.10.1740.10">
    <property type="match status" value="1"/>
</dbReference>
<evidence type="ECO:0000256" key="2">
    <source>
        <dbReference type="ARBA" id="ARBA00023015"/>
    </source>
</evidence>
<evidence type="ECO:0000313" key="9">
    <source>
        <dbReference type="Proteomes" id="UP000199514"/>
    </source>
</evidence>
<evidence type="ECO:0000256" key="4">
    <source>
        <dbReference type="ARBA" id="ARBA00023125"/>
    </source>
</evidence>
<dbReference type="InterPro" id="IPR014284">
    <property type="entry name" value="RNA_pol_sigma-70_dom"/>
</dbReference>
<organism evidence="8 9">
    <name type="scientific">Flexibacter flexilis DSM 6793</name>
    <dbReference type="NCBI Taxonomy" id="927664"/>
    <lineage>
        <taxon>Bacteria</taxon>
        <taxon>Pseudomonadati</taxon>
        <taxon>Bacteroidota</taxon>
        <taxon>Cytophagia</taxon>
        <taxon>Cytophagales</taxon>
        <taxon>Flexibacteraceae</taxon>
        <taxon>Flexibacter</taxon>
    </lineage>
</organism>
<dbReference type="InterPro" id="IPR039425">
    <property type="entry name" value="RNA_pol_sigma-70-like"/>
</dbReference>
<dbReference type="SUPFAM" id="SSF88946">
    <property type="entry name" value="Sigma2 domain of RNA polymerase sigma factors"/>
    <property type="match status" value="1"/>
</dbReference>
<dbReference type="Pfam" id="PF08281">
    <property type="entry name" value="Sigma70_r4_2"/>
    <property type="match status" value="1"/>
</dbReference>
<dbReference type="GO" id="GO:0006352">
    <property type="term" value="P:DNA-templated transcription initiation"/>
    <property type="evidence" value="ECO:0007669"/>
    <property type="project" value="InterPro"/>
</dbReference>
<feature type="domain" description="RNA polymerase sigma-70 region 2" evidence="6">
    <location>
        <begin position="7"/>
        <end position="73"/>
    </location>
</feature>
<evidence type="ECO:0000256" key="3">
    <source>
        <dbReference type="ARBA" id="ARBA00023082"/>
    </source>
</evidence>
<dbReference type="OrthoDB" id="9780326at2"/>
<evidence type="ECO:0000256" key="5">
    <source>
        <dbReference type="ARBA" id="ARBA00023163"/>
    </source>
</evidence>
<proteinExistence type="inferred from homology"/>
<keyword evidence="5" id="KW-0804">Transcription</keyword>
<sequence length="157" mass="18716">MTFEQIYAQYWQKIFRLCMGYVNDHALAQDMTQETFIVVWQQLPKFRGESSVGTWIYRIATNNCLRQIEKGNRFVKTDFPSHLHEENAESTEPQIQFLYQCISEFPETDRLIISMELENIKQAEIAQIMGISEANVRVRIHRMKEKLTQKFKEYGRQ</sequence>
<dbReference type="AlphaFoldDB" id="A0A1I1I2T4"/>
<accession>A0A1I1I2T4</accession>
<dbReference type="CDD" id="cd06171">
    <property type="entry name" value="Sigma70_r4"/>
    <property type="match status" value="1"/>
</dbReference>
<dbReference type="NCBIfam" id="TIGR02937">
    <property type="entry name" value="sigma70-ECF"/>
    <property type="match status" value="1"/>
</dbReference>
<evidence type="ECO:0000259" key="6">
    <source>
        <dbReference type="Pfam" id="PF04542"/>
    </source>
</evidence>
<dbReference type="Gene3D" id="1.10.10.10">
    <property type="entry name" value="Winged helix-like DNA-binding domain superfamily/Winged helix DNA-binding domain"/>
    <property type="match status" value="1"/>
</dbReference>
<keyword evidence="4" id="KW-0238">DNA-binding</keyword>
<feature type="domain" description="RNA polymerase sigma factor 70 region 4 type 2" evidence="7">
    <location>
        <begin position="98"/>
        <end position="147"/>
    </location>
</feature>
<dbReference type="InterPro" id="IPR036388">
    <property type="entry name" value="WH-like_DNA-bd_sf"/>
</dbReference>